<evidence type="ECO:0000256" key="1">
    <source>
        <dbReference type="SAM" id="SignalP"/>
    </source>
</evidence>
<evidence type="ECO:0000313" key="2">
    <source>
        <dbReference type="EMBL" id="AGP40966.1"/>
    </source>
</evidence>
<dbReference type="AlphaFoldDB" id="S4Y9H5"/>
<dbReference type="Proteomes" id="UP000014803">
    <property type="component" value="Chromosome"/>
</dbReference>
<sequence>MKMNGLRVVTSIACFAVLAALNAVGCAEVDDVAHEEIGQEARNHGISRVVRTTNDLGQTQLDLLDTNGIPMGELRYERSNTLMNLRLSWGGDAYDVTVDGPPGQARTSILVNDVPVVDPQDSTGFDRMPLSIKPALDLAASLVLDAGLEGAPAEEEEIGATPFDGAQDKHPAALECWACVTSTWCWITTRNSQAKIVGHWDPRPICVEEVWGCGC</sequence>
<proteinExistence type="predicted"/>
<feature type="signal peptide" evidence="1">
    <location>
        <begin position="1"/>
        <end position="25"/>
    </location>
</feature>
<name>S4Y9H5_SORCE</name>
<protein>
    <submittedName>
        <fullName evidence="2">Uncharacterized protein</fullName>
    </submittedName>
</protein>
<accession>S4Y9H5</accession>
<feature type="chain" id="PRO_5004534084" evidence="1">
    <location>
        <begin position="26"/>
        <end position="215"/>
    </location>
</feature>
<gene>
    <name evidence="2" type="ORF">SCE1572_44625</name>
</gene>
<dbReference type="PATRIC" id="fig|1254432.3.peg.10089"/>
<keyword evidence="1" id="KW-0732">Signal</keyword>
<evidence type="ECO:0000313" key="3">
    <source>
        <dbReference type="Proteomes" id="UP000014803"/>
    </source>
</evidence>
<dbReference type="EMBL" id="CP003969">
    <property type="protein sequence ID" value="AGP40966.1"/>
    <property type="molecule type" value="Genomic_DNA"/>
</dbReference>
<dbReference type="HOGENOM" id="CLU_1282527_0_0_7"/>
<reference evidence="2 3" key="1">
    <citation type="journal article" date="2013" name="Sci. Rep.">
        <title>Extraordinary expansion of a Sorangium cellulosum genome from an alkaline milieu.</title>
        <authorList>
            <person name="Han K."/>
            <person name="Li Z.F."/>
            <person name="Peng R."/>
            <person name="Zhu L.P."/>
            <person name="Zhou T."/>
            <person name="Wang L.G."/>
            <person name="Li S.G."/>
            <person name="Zhang X.B."/>
            <person name="Hu W."/>
            <person name="Wu Z.H."/>
            <person name="Qin N."/>
            <person name="Li Y.Z."/>
        </authorList>
    </citation>
    <scope>NUCLEOTIDE SEQUENCE [LARGE SCALE GENOMIC DNA]</scope>
    <source>
        <strain evidence="2 3">So0157-2</strain>
    </source>
</reference>
<dbReference type="KEGG" id="scu:SCE1572_44625"/>
<organism evidence="2 3">
    <name type="scientific">Sorangium cellulosum So0157-2</name>
    <dbReference type="NCBI Taxonomy" id="1254432"/>
    <lineage>
        <taxon>Bacteria</taxon>
        <taxon>Pseudomonadati</taxon>
        <taxon>Myxococcota</taxon>
        <taxon>Polyangia</taxon>
        <taxon>Polyangiales</taxon>
        <taxon>Polyangiaceae</taxon>
        <taxon>Sorangium</taxon>
    </lineage>
</organism>